<dbReference type="Proteomes" id="UP000812672">
    <property type="component" value="Unassembled WGS sequence"/>
</dbReference>
<dbReference type="RefSeq" id="WP_216687321.1">
    <property type="nucleotide sequence ID" value="NZ_CAUPKR010000009.1"/>
</dbReference>
<dbReference type="EMBL" id="JAHLZF010000010">
    <property type="protein sequence ID" value="MBU6080975.1"/>
    <property type="molecule type" value="Genomic_DNA"/>
</dbReference>
<protein>
    <submittedName>
        <fullName evidence="1">(2Fe-2S)-binding protein</fullName>
    </submittedName>
</protein>
<comment type="caution">
    <text evidence="1">The sequence shown here is derived from an EMBL/GenBank/DDBJ whole genome shotgun (WGS) entry which is preliminary data.</text>
</comment>
<reference evidence="1 2" key="1">
    <citation type="journal article" date="2011" name="Int. J. Syst. Evol. Microbiol.">
        <title>Allobacillus halotolerans gen. nov., sp. nov. isolated from shrimp paste.</title>
        <authorList>
            <person name="Sheu S.Y."/>
            <person name="Arun A.B."/>
            <person name="Jiang S.R."/>
            <person name="Young C.C."/>
            <person name="Chen W.M."/>
        </authorList>
    </citation>
    <scope>NUCLEOTIDE SEQUENCE [LARGE SCALE GENOMIC DNA]</scope>
    <source>
        <strain evidence="1 2">LMG 24826</strain>
    </source>
</reference>
<proteinExistence type="predicted"/>
<organism evidence="1 2">
    <name type="scientific">Allobacillus halotolerans</name>
    <dbReference type="NCBI Taxonomy" id="570278"/>
    <lineage>
        <taxon>Bacteria</taxon>
        <taxon>Bacillati</taxon>
        <taxon>Bacillota</taxon>
        <taxon>Bacilli</taxon>
        <taxon>Bacillales</taxon>
        <taxon>Bacillaceae</taxon>
        <taxon>Allobacillus</taxon>
    </lineage>
</organism>
<keyword evidence="2" id="KW-1185">Reference proteome</keyword>
<evidence type="ECO:0000313" key="1">
    <source>
        <dbReference type="EMBL" id="MBU6080975.1"/>
    </source>
</evidence>
<dbReference type="Pfam" id="PF13510">
    <property type="entry name" value="Fer2_4"/>
    <property type="match status" value="1"/>
</dbReference>
<gene>
    <name evidence="1" type="ORF">KQ486_08080</name>
</gene>
<accession>A0ABS6GQN7</accession>
<evidence type="ECO:0000313" key="2">
    <source>
        <dbReference type="Proteomes" id="UP000812672"/>
    </source>
</evidence>
<name>A0ABS6GQN7_9BACI</name>
<sequence>MATFKFEEKDIPYQVGQSIAGALFDSGIYGISHSKQSKKLRGAFCMNGDCCGCYVKVSDVQVLACRTPATKSITVKRGGTGEI</sequence>